<accession>A0A1I7X6E3</accession>
<dbReference type="GO" id="GO:0008285">
    <property type="term" value="P:negative regulation of cell population proliferation"/>
    <property type="evidence" value="ECO:0007669"/>
    <property type="project" value="TreeGrafter"/>
</dbReference>
<dbReference type="WBParaSite" id="Hba_12997">
    <property type="protein sequence ID" value="Hba_12997"/>
    <property type="gene ID" value="Hba_12997"/>
</dbReference>
<organism evidence="1 2">
    <name type="scientific">Heterorhabditis bacteriophora</name>
    <name type="common">Entomopathogenic nematode worm</name>
    <dbReference type="NCBI Taxonomy" id="37862"/>
    <lineage>
        <taxon>Eukaryota</taxon>
        <taxon>Metazoa</taxon>
        <taxon>Ecdysozoa</taxon>
        <taxon>Nematoda</taxon>
        <taxon>Chromadorea</taxon>
        <taxon>Rhabditida</taxon>
        <taxon>Rhabditina</taxon>
        <taxon>Rhabditomorpha</taxon>
        <taxon>Strongyloidea</taxon>
        <taxon>Heterorhabditidae</taxon>
        <taxon>Heterorhabditis</taxon>
    </lineage>
</organism>
<dbReference type="GO" id="GO:0051726">
    <property type="term" value="P:regulation of cell cycle"/>
    <property type="evidence" value="ECO:0007669"/>
    <property type="project" value="TreeGrafter"/>
</dbReference>
<keyword evidence="1" id="KW-1185">Reference proteome</keyword>
<proteinExistence type="predicted"/>
<reference evidence="2" key="1">
    <citation type="submission" date="2016-11" db="UniProtKB">
        <authorList>
            <consortium name="WormBaseParasite"/>
        </authorList>
    </citation>
    <scope>IDENTIFICATION</scope>
</reference>
<dbReference type="PANTHER" id="PTHR15154:SF2">
    <property type="entry name" value="HAMARTIN"/>
    <property type="match status" value="1"/>
</dbReference>
<evidence type="ECO:0000313" key="2">
    <source>
        <dbReference type="WBParaSite" id="Hba_12997"/>
    </source>
</evidence>
<sequence>MTDILKQIKLLESQDSKVSEDARHALSLQINLGNGVQNLVAYYAEHRSERALDLLCKIREPHDKILLDSLVETVKDKKALATLFLLVDANAYYYTTFLGQIVQTAPSWTPKIAMHPLFKTVLSHISSCKRIVECIAGILFAALLLPHCSSLPAPVLQMLFSTFIECCKLYRMKWREIEKKNIKQNDEERVNTAHFGFAIREYFHTLYGIYPANFLCYLRNYFVDKGVSTDRTKCDLAKMVLYPLLNGVRFHPNLILMSKEKELSRDRWAQREAHDFLDDCRRVIIGKIPINANNVGWNDSWSEGGMLEALNTPPGSVVATPLQKRSTVDDGNVPIVITSEEKTLAHLQRRRSTGGGSSRSFRLSISSVFKRNTESRRQPTLSTSEPLIEVLAAEVEERQKINENDQPDEAEEAMDCLTPVDGSRSPVCNQFFCSYSYVIILIYSSIIKIFAVAFYSLLPSLGSVSDSLVKKRHRLRGNEIISSFSHLSRISKALFCWTVLHRPG</sequence>
<name>A0A1I7X6E3_HETBA</name>
<dbReference type="Pfam" id="PF04388">
    <property type="entry name" value="Hamartin"/>
    <property type="match status" value="1"/>
</dbReference>
<dbReference type="InterPro" id="IPR007483">
    <property type="entry name" value="Hamartin"/>
</dbReference>
<evidence type="ECO:0000313" key="1">
    <source>
        <dbReference type="Proteomes" id="UP000095283"/>
    </source>
</evidence>
<dbReference type="AlphaFoldDB" id="A0A1I7X6E3"/>
<dbReference type="GO" id="GO:0033596">
    <property type="term" value="C:TSC1-TSC2 complex"/>
    <property type="evidence" value="ECO:0007669"/>
    <property type="project" value="TreeGrafter"/>
</dbReference>
<dbReference type="PANTHER" id="PTHR15154">
    <property type="entry name" value="HAMARTIN"/>
    <property type="match status" value="1"/>
</dbReference>
<dbReference type="GO" id="GO:0032007">
    <property type="term" value="P:negative regulation of TOR signaling"/>
    <property type="evidence" value="ECO:0007669"/>
    <property type="project" value="TreeGrafter"/>
</dbReference>
<dbReference type="Proteomes" id="UP000095283">
    <property type="component" value="Unplaced"/>
</dbReference>
<protein>
    <submittedName>
        <fullName evidence="2">Hamartin</fullName>
    </submittedName>
</protein>